<sequence length="443" mass="49458">MQFSVSNRQILKLALPISMSLLIPQVSFMANAVFLGRLGQMPLVINGLCSIFYLLLTFIGFGLSNGIMVQLSRRAGEGDNEGLARTLTNGAFLAAFCSLGLMMFSFWMVPYLFGYSLRDDAVFYGTIDFLYLRIWGLPFLMLTQLVNAFYIATNRSRLLIYGALMANLVNIGLDYCLIFGKWGFPNMGLKGAAIASIVAEIMYFLVMYGLFFAKRLYEQYPVFRYLHFDINISKQTLKVAAPLIVQYIFSIGGWQIFYFYVEHLGVTELAVSHILRSVLGIVSIGTWALASTCNTMVSNVIGQGKAGHVKLLVRKILVLSFGYAFLISIFLMIFPHAFLSTYSNDASVIDMGMSSLRVLALSSLVMSLATICFNAVVGTGNTLINLSIEVFCVCMYVVYITIVVERMRAPLYMAWASEFVYWTCLLLTSGTYLLSGKWKGKQI</sequence>
<dbReference type="InterPro" id="IPR050222">
    <property type="entry name" value="MATE_MdtK"/>
</dbReference>
<evidence type="ECO:0000256" key="6">
    <source>
        <dbReference type="ARBA" id="ARBA00022989"/>
    </source>
</evidence>
<dbReference type="PANTHER" id="PTHR43298:SF2">
    <property type="entry name" value="FMN_FAD EXPORTER YEEO-RELATED"/>
    <property type="match status" value="1"/>
</dbReference>
<dbReference type="OrthoDB" id="9780160at2"/>
<dbReference type="InterPro" id="IPR002528">
    <property type="entry name" value="MATE_fam"/>
</dbReference>
<dbReference type="GO" id="GO:0042910">
    <property type="term" value="F:xenobiotic transmembrane transporter activity"/>
    <property type="evidence" value="ECO:0007669"/>
    <property type="project" value="InterPro"/>
</dbReference>
<evidence type="ECO:0000256" key="10">
    <source>
        <dbReference type="SAM" id="Phobius"/>
    </source>
</evidence>
<evidence type="ECO:0000256" key="1">
    <source>
        <dbReference type="ARBA" id="ARBA00004651"/>
    </source>
</evidence>
<dbReference type="EMBL" id="PYGD01000004">
    <property type="protein sequence ID" value="PSK91921.1"/>
    <property type="molecule type" value="Genomic_DNA"/>
</dbReference>
<dbReference type="GO" id="GO:0015297">
    <property type="term" value="F:antiporter activity"/>
    <property type="evidence" value="ECO:0007669"/>
    <property type="project" value="UniProtKB-KW"/>
</dbReference>
<evidence type="ECO:0000256" key="5">
    <source>
        <dbReference type="ARBA" id="ARBA00022692"/>
    </source>
</evidence>
<feature type="transmembrane region" description="Helical" evidence="10">
    <location>
        <begin position="273"/>
        <end position="295"/>
    </location>
</feature>
<feature type="transmembrane region" description="Helical" evidence="10">
    <location>
        <begin position="358"/>
        <end position="376"/>
    </location>
</feature>
<feature type="transmembrane region" description="Helical" evidence="10">
    <location>
        <begin position="239"/>
        <end position="261"/>
    </location>
</feature>
<dbReference type="RefSeq" id="WP_106523002.1">
    <property type="nucleotide sequence ID" value="NZ_PYGD01000004.1"/>
</dbReference>
<feature type="transmembrane region" description="Helical" evidence="10">
    <location>
        <begin position="414"/>
        <end position="434"/>
    </location>
</feature>
<keyword evidence="4" id="KW-1003">Cell membrane</keyword>
<proteinExistence type="predicted"/>
<keyword evidence="3" id="KW-0050">Antiport</keyword>
<name>A0A2P8D3Y1_9BACT</name>
<evidence type="ECO:0000313" key="12">
    <source>
        <dbReference type="Proteomes" id="UP000240572"/>
    </source>
</evidence>
<dbReference type="Proteomes" id="UP000240572">
    <property type="component" value="Unassembled WGS sequence"/>
</dbReference>
<organism evidence="11 12">
    <name type="scientific">Taibaiella chishuiensis</name>
    <dbReference type="NCBI Taxonomy" id="1434707"/>
    <lineage>
        <taxon>Bacteria</taxon>
        <taxon>Pseudomonadati</taxon>
        <taxon>Bacteroidota</taxon>
        <taxon>Chitinophagia</taxon>
        <taxon>Chitinophagales</taxon>
        <taxon>Chitinophagaceae</taxon>
        <taxon>Taibaiella</taxon>
    </lineage>
</organism>
<reference evidence="11 12" key="1">
    <citation type="submission" date="2018-03" db="EMBL/GenBank/DDBJ databases">
        <title>Genomic Encyclopedia of Type Strains, Phase III (KMG-III): the genomes of soil and plant-associated and newly described type strains.</title>
        <authorList>
            <person name="Whitman W."/>
        </authorList>
    </citation>
    <scope>NUCLEOTIDE SEQUENCE [LARGE SCALE GENOMIC DNA]</scope>
    <source>
        <strain evidence="11 12">CGMCC 1.12700</strain>
    </source>
</reference>
<evidence type="ECO:0000256" key="3">
    <source>
        <dbReference type="ARBA" id="ARBA00022449"/>
    </source>
</evidence>
<keyword evidence="12" id="KW-1185">Reference proteome</keyword>
<keyword evidence="8 10" id="KW-0472">Membrane</keyword>
<evidence type="ECO:0000256" key="8">
    <source>
        <dbReference type="ARBA" id="ARBA00023136"/>
    </source>
</evidence>
<evidence type="ECO:0000256" key="4">
    <source>
        <dbReference type="ARBA" id="ARBA00022475"/>
    </source>
</evidence>
<feature type="transmembrane region" description="Helical" evidence="10">
    <location>
        <begin position="45"/>
        <end position="69"/>
    </location>
</feature>
<feature type="transmembrane region" description="Helical" evidence="10">
    <location>
        <begin position="90"/>
        <end position="109"/>
    </location>
</feature>
<keyword evidence="7" id="KW-0406">Ion transport</keyword>
<dbReference type="GO" id="GO:0006811">
    <property type="term" value="P:monoatomic ion transport"/>
    <property type="evidence" value="ECO:0007669"/>
    <property type="project" value="UniProtKB-KW"/>
</dbReference>
<keyword evidence="5 10" id="KW-0812">Transmembrane</keyword>
<dbReference type="PIRSF" id="PIRSF006603">
    <property type="entry name" value="DinF"/>
    <property type="match status" value="1"/>
</dbReference>
<dbReference type="AlphaFoldDB" id="A0A2P8D3Y1"/>
<dbReference type="Pfam" id="PF01554">
    <property type="entry name" value="MatE"/>
    <property type="match status" value="2"/>
</dbReference>
<dbReference type="GO" id="GO:0005886">
    <property type="term" value="C:plasma membrane"/>
    <property type="evidence" value="ECO:0007669"/>
    <property type="project" value="UniProtKB-SubCell"/>
</dbReference>
<dbReference type="CDD" id="cd13133">
    <property type="entry name" value="MATE_like_7"/>
    <property type="match status" value="1"/>
</dbReference>
<feature type="transmembrane region" description="Helical" evidence="10">
    <location>
        <begin position="129"/>
        <end position="151"/>
    </location>
</feature>
<evidence type="ECO:0000256" key="7">
    <source>
        <dbReference type="ARBA" id="ARBA00023065"/>
    </source>
</evidence>
<protein>
    <recommendedName>
        <fullName evidence="9">Multidrug-efflux transporter</fullName>
    </recommendedName>
</protein>
<comment type="subcellular location">
    <subcellularLocation>
        <location evidence="1">Cell membrane</location>
        <topology evidence="1">Multi-pass membrane protein</topology>
    </subcellularLocation>
</comment>
<comment type="caution">
    <text evidence="11">The sequence shown here is derived from an EMBL/GenBank/DDBJ whole genome shotgun (WGS) entry which is preliminary data.</text>
</comment>
<evidence type="ECO:0000313" key="11">
    <source>
        <dbReference type="EMBL" id="PSK91921.1"/>
    </source>
</evidence>
<dbReference type="NCBIfam" id="TIGR00797">
    <property type="entry name" value="matE"/>
    <property type="match status" value="1"/>
</dbReference>
<feature type="transmembrane region" description="Helical" evidence="10">
    <location>
        <begin position="158"/>
        <end position="180"/>
    </location>
</feature>
<keyword evidence="6 10" id="KW-1133">Transmembrane helix</keyword>
<accession>A0A2P8D3Y1</accession>
<feature type="transmembrane region" description="Helical" evidence="10">
    <location>
        <begin position="316"/>
        <end position="338"/>
    </location>
</feature>
<feature type="transmembrane region" description="Helical" evidence="10">
    <location>
        <begin position="192"/>
        <end position="213"/>
    </location>
</feature>
<evidence type="ECO:0000256" key="2">
    <source>
        <dbReference type="ARBA" id="ARBA00022448"/>
    </source>
</evidence>
<feature type="transmembrane region" description="Helical" evidence="10">
    <location>
        <begin position="383"/>
        <end position="402"/>
    </location>
</feature>
<keyword evidence="2" id="KW-0813">Transport</keyword>
<dbReference type="InterPro" id="IPR048279">
    <property type="entry name" value="MdtK-like"/>
</dbReference>
<evidence type="ECO:0000256" key="9">
    <source>
        <dbReference type="ARBA" id="ARBA00031636"/>
    </source>
</evidence>
<gene>
    <name evidence="11" type="ORF">B0I18_10415</name>
</gene>
<dbReference type="PANTHER" id="PTHR43298">
    <property type="entry name" value="MULTIDRUG RESISTANCE PROTEIN NORM-RELATED"/>
    <property type="match status" value="1"/>
</dbReference>